<keyword evidence="1" id="KW-0175">Coiled coil</keyword>
<feature type="coiled-coil region" evidence="1">
    <location>
        <begin position="134"/>
        <end position="168"/>
    </location>
</feature>
<reference evidence="3 4" key="1">
    <citation type="journal article" date="2019" name="Int. J. Syst. Evol. Microbiol.">
        <title>The Global Catalogue of Microorganisms (GCM) 10K type strain sequencing project: providing services to taxonomists for standard genome sequencing and annotation.</title>
        <authorList>
            <consortium name="The Broad Institute Genomics Platform"/>
            <consortium name="The Broad Institute Genome Sequencing Center for Infectious Disease"/>
            <person name="Wu L."/>
            <person name="Ma J."/>
        </authorList>
    </citation>
    <scope>NUCLEOTIDE SEQUENCE [LARGE SCALE GENOMIC DNA]</scope>
    <source>
        <strain evidence="3 4">JCM 16082</strain>
    </source>
</reference>
<keyword evidence="2" id="KW-0472">Membrane</keyword>
<protein>
    <recommendedName>
        <fullName evidence="5">Type VI secretion system transmembrane protein TssO</fullName>
    </recommendedName>
</protein>
<gene>
    <name evidence="3" type="ORF">GCM10009117_25530</name>
</gene>
<sequence>MKSKNYKERRQSILKFALLFIITMAIIVTAFYFDFDRVPFKENKLLREQSVAIQNEFQFQEKFSTEMEEISSLLDSLDIPGQNLSYINYQIDTKIVDLQNSIPKEDSTYRYDMYANIVNSFVNMQEYKNKLNEYSDVDARLVEFKEKLEEAREDLTECNRTLDIYRLKNN</sequence>
<feature type="transmembrane region" description="Helical" evidence="2">
    <location>
        <begin position="12"/>
        <end position="33"/>
    </location>
</feature>
<evidence type="ECO:0008006" key="5">
    <source>
        <dbReference type="Google" id="ProtNLM"/>
    </source>
</evidence>
<name>A0ABN1MJJ5_9FLAO</name>
<keyword evidence="4" id="KW-1185">Reference proteome</keyword>
<dbReference type="EMBL" id="BAAAFG010000016">
    <property type="protein sequence ID" value="GAA0873406.1"/>
    <property type="molecule type" value="Genomic_DNA"/>
</dbReference>
<keyword evidence="2" id="KW-1133">Transmembrane helix</keyword>
<organism evidence="3 4">
    <name type="scientific">Gangjinia marincola</name>
    <dbReference type="NCBI Taxonomy" id="578463"/>
    <lineage>
        <taxon>Bacteria</taxon>
        <taxon>Pseudomonadati</taxon>
        <taxon>Bacteroidota</taxon>
        <taxon>Flavobacteriia</taxon>
        <taxon>Flavobacteriales</taxon>
        <taxon>Flavobacteriaceae</taxon>
        <taxon>Gangjinia</taxon>
    </lineage>
</organism>
<dbReference type="Proteomes" id="UP001500507">
    <property type="component" value="Unassembled WGS sequence"/>
</dbReference>
<keyword evidence="2" id="KW-0812">Transmembrane</keyword>
<dbReference type="Pfam" id="PF17561">
    <property type="entry name" value="TssO"/>
    <property type="match status" value="1"/>
</dbReference>
<evidence type="ECO:0000256" key="1">
    <source>
        <dbReference type="SAM" id="Coils"/>
    </source>
</evidence>
<dbReference type="InterPro" id="IPR039449">
    <property type="entry name" value="TssO"/>
</dbReference>
<evidence type="ECO:0000313" key="4">
    <source>
        <dbReference type="Proteomes" id="UP001500507"/>
    </source>
</evidence>
<proteinExistence type="predicted"/>
<dbReference type="RefSeq" id="WP_343768382.1">
    <property type="nucleotide sequence ID" value="NZ_BAAAFG010000016.1"/>
</dbReference>
<comment type="caution">
    <text evidence="3">The sequence shown here is derived from an EMBL/GenBank/DDBJ whole genome shotgun (WGS) entry which is preliminary data.</text>
</comment>
<evidence type="ECO:0000313" key="3">
    <source>
        <dbReference type="EMBL" id="GAA0873406.1"/>
    </source>
</evidence>
<accession>A0ABN1MJJ5</accession>
<evidence type="ECO:0000256" key="2">
    <source>
        <dbReference type="SAM" id="Phobius"/>
    </source>
</evidence>